<evidence type="ECO:0000256" key="2">
    <source>
        <dbReference type="SAM" id="SignalP"/>
    </source>
</evidence>
<dbReference type="AlphaFoldDB" id="A0A6P7G1Z2"/>
<dbReference type="GeneID" id="114335075"/>
<dbReference type="EnsemblMetazoa" id="XM_028285231.2">
    <property type="protein sequence ID" value="XP_028141032.1"/>
    <property type="gene ID" value="LOC114335075"/>
</dbReference>
<organism evidence="5">
    <name type="scientific">Diabrotica virgifera virgifera</name>
    <name type="common">western corn rootworm</name>
    <dbReference type="NCBI Taxonomy" id="50390"/>
    <lineage>
        <taxon>Eukaryota</taxon>
        <taxon>Metazoa</taxon>
        <taxon>Ecdysozoa</taxon>
        <taxon>Arthropoda</taxon>
        <taxon>Hexapoda</taxon>
        <taxon>Insecta</taxon>
        <taxon>Pterygota</taxon>
        <taxon>Neoptera</taxon>
        <taxon>Endopterygota</taxon>
        <taxon>Coleoptera</taxon>
        <taxon>Polyphaga</taxon>
        <taxon>Cucujiformia</taxon>
        <taxon>Chrysomeloidea</taxon>
        <taxon>Chrysomelidae</taxon>
        <taxon>Galerucinae</taxon>
        <taxon>Diabroticina</taxon>
        <taxon>Diabroticites</taxon>
        <taxon>Diabrotica</taxon>
    </lineage>
</organism>
<keyword evidence="1" id="KW-0812">Transmembrane</keyword>
<reference evidence="5" key="1">
    <citation type="submission" date="2025-04" db="UniProtKB">
        <authorList>
            <consortium name="RefSeq"/>
        </authorList>
    </citation>
    <scope>IDENTIFICATION</scope>
    <source>
        <tissue evidence="5">Whole insect</tissue>
    </source>
</reference>
<protein>
    <submittedName>
        <fullName evidence="5">Uncharacterized protein LOC114335075</fullName>
    </submittedName>
</protein>
<gene>
    <name evidence="5" type="primary">LOC114335075</name>
</gene>
<keyword evidence="4" id="KW-1185">Reference proteome</keyword>
<dbReference type="OrthoDB" id="6819390at2759"/>
<evidence type="ECO:0000313" key="4">
    <source>
        <dbReference type="Proteomes" id="UP001652700"/>
    </source>
</evidence>
<evidence type="ECO:0000313" key="5">
    <source>
        <dbReference type="RefSeq" id="XP_028141032.1"/>
    </source>
</evidence>
<keyword evidence="1" id="KW-0472">Membrane</keyword>
<keyword evidence="2" id="KW-0732">Signal</keyword>
<feature type="transmembrane region" description="Helical" evidence="1">
    <location>
        <begin position="94"/>
        <end position="113"/>
    </location>
</feature>
<dbReference type="RefSeq" id="XP_028141032.1">
    <property type="nucleotide sequence ID" value="XM_028285231.1"/>
</dbReference>
<sequence length="168" mass="19715">MFTKLVVLFFLYTFVSARTPCRIYESVNKENIRNCLQTRLGDVNETRFTVPNTNETTFSISNLNFKISNNTLNISFRNDSSRIGRKMKQSTANLLQYALVPAFFMSGMMPWIMPKIQMMVMMLSMMNNMMFSSALFTMIRNYVFEKTPNEHVVYVNNGFKNRIHTRYS</sequence>
<accession>A0A6P7G1Z2</accession>
<dbReference type="InParanoid" id="A0A6P7G1Z2"/>
<feature type="transmembrane region" description="Helical" evidence="1">
    <location>
        <begin position="120"/>
        <end position="139"/>
    </location>
</feature>
<dbReference type="KEGG" id="dvv:114335075"/>
<dbReference type="Proteomes" id="UP001652700">
    <property type="component" value="Unplaced"/>
</dbReference>
<name>A0A6P7G1Z2_DIAVI</name>
<keyword evidence="1" id="KW-1133">Transmembrane helix</keyword>
<evidence type="ECO:0000313" key="3">
    <source>
        <dbReference type="EnsemblMetazoa" id="XP_028141032.1"/>
    </source>
</evidence>
<feature type="signal peptide" evidence="2">
    <location>
        <begin position="1"/>
        <end position="17"/>
    </location>
</feature>
<evidence type="ECO:0000256" key="1">
    <source>
        <dbReference type="SAM" id="Phobius"/>
    </source>
</evidence>
<reference evidence="3" key="2">
    <citation type="submission" date="2025-05" db="UniProtKB">
        <authorList>
            <consortium name="EnsemblMetazoa"/>
        </authorList>
    </citation>
    <scope>IDENTIFICATION</scope>
</reference>
<feature type="chain" id="PRO_5028265876" evidence="2">
    <location>
        <begin position="18"/>
        <end position="168"/>
    </location>
</feature>
<proteinExistence type="predicted"/>